<gene>
    <name evidence="2" type="ORF">LR394_00460</name>
</gene>
<feature type="transmembrane region" description="Helical" evidence="1">
    <location>
        <begin position="20"/>
        <end position="44"/>
    </location>
</feature>
<organism evidence="2 3">
    <name type="scientific">Kineosporia babensis</name>
    <dbReference type="NCBI Taxonomy" id="499548"/>
    <lineage>
        <taxon>Bacteria</taxon>
        <taxon>Bacillati</taxon>
        <taxon>Actinomycetota</taxon>
        <taxon>Actinomycetes</taxon>
        <taxon>Kineosporiales</taxon>
        <taxon>Kineosporiaceae</taxon>
        <taxon>Kineosporia</taxon>
    </lineage>
</organism>
<dbReference type="AlphaFoldDB" id="A0A9X1N6Q2"/>
<evidence type="ECO:0000313" key="3">
    <source>
        <dbReference type="Proteomes" id="UP001138997"/>
    </source>
</evidence>
<dbReference type="Proteomes" id="UP001138997">
    <property type="component" value="Unassembled WGS sequence"/>
</dbReference>
<dbReference type="EMBL" id="JAJOMB010000001">
    <property type="protein sequence ID" value="MCD5309352.1"/>
    <property type="molecule type" value="Genomic_DNA"/>
</dbReference>
<keyword evidence="1" id="KW-0472">Membrane</keyword>
<dbReference type="RefSeq" id="WP_231438279.1">
    <property type="nucleotide sequence ID" value="NZ_JAJOMB010000001.1"/>
</dbReference>
<comment type="caution">
    <text evidence="2">The sequence shown here is derived from an EMBL/GenBank/DDBJ whole genome shotgun (WGS) entry which is preliminary data.</text>
</comment>
<sequence>MAGSPLDAALSAGSSIGRYFSVAALIPATLLVVYLTGLLTAGALCGPFQASTGLAALGSLGLSGLGWVVSASIATGVCLLPLTFRFTQLLEGYWGHGTLAIRVTEHFTRVHRCWLFGLNTWRGDREKAWTKPDPVERTQLIAIDGVRGAGERRLNKRRGDRYLQPYLEDAAATAAIAGYPTSARRVLPTRLGNALRRMEDSSGRPYGLDAITVAPHLAMVCEERQQAQVSDAREMLDLSVNLCAVGALACLATLVLLADDGFWILLALAPLAFSWLAYLGAIEAAGQFATCFSAMLALSRLKLYDTLCLKRPTSIITEAENHGPKITKLLDGQIVPLSLTQQKSTSDDQPAGR</sequence>
<evidence type="ECO:0000313" key="2">
    <source>
        <dbReference type="EMBL" id="MCD5309352.1"/>
    </source>
</evidence>
<feature type="transmembrane region" description="Helical" evidence="1">
    <location>
        <begin position="64"/>
        <end position="84"/>
    </location>
</feature>
<proteinExistence type="predicted"/>
<name>A0A9X1N6Q2_9ACTN</name>
<protein>
    <submittedName>
        <fullName evidence="2">Uncharacterized protein</fullName>
    </submittedName>
</protein>
<reference evidence="2" key="1">
    <citation type="submission" date="2021-11" db="EMBL/GenBank/DDBJ databases">
        <title>Streptomyces corallinus and Kineosporia corallina sp. nov., two new coral-derived marine actinobacteria.</title>
        <authorList>
            <person name="Buangrab K."/>
            <person name="Sutthacheep M."/>
            <person name="Yeemin T."/>
            <person name="Harunari E."/>
            <person name="Igarashi Y."/>
            <person name="Sripreechasak P."/>
            <person name="Kanchanasin P."/>
            <person name="Tanasupawat S."/>
            <person name="Phongsopitanun W."/>
        </authorList>
    </citation>
    <scope>NUCLEOTIDE SEQUENCE</scope>
    <source>
        <strain evidence="2">JCM 31032</strain>
    </source>
</reference>
<feature type="transmembrane region" description="Helical" evidence="1">
    <location>
        <begin position="262"/>
        <end position="281"/>
    </location>
</feature>
<accession>A0A9X1N6Q2</accession>
<evidence type="ECO:0000256" key="1">
    <source>
        <dbReference type="SAM" id="Phobius"/>
    </source>
</evidence>
<keyword evidence="1" id="KW-1133">Transmembrane helix</keyword>
<keyword evidence="1" id="KW-0812">Transmembrane</keyword>
<feature type="transmembrane region" description="Helical" evidence="1">
    <location>
        <begin position="238"/>
        <end position="256"/>
    </location>
</feature>
<keyword evidence="3" id="KW-1185">Reference proteome</keyword>